<name>A0A9D3W920_9ROSI</name>
<accession>A0A9D3W920</accession>
<gene>
    <name evidence="1" type="ORF">J1N35_007711</name>
</gene>
<evidence type="ECO:0000313" key="2">
    <source>
        <dbReference type="Proteomes" id="UP000828251"/>
    </source>
</evidence>
<reference evidence="1 2" key="1">
    <citation type="journal article" date="2021" name="Plant Biotechnol. J.">
        <title>Multi-omics assisted identification of the key and species-specific regulatory components of drought-tolerant mechanisms in Gossypium stocksii.</title>
        <authorList>
            <person name="Yu D."/>
            <person name="Ke L."/>
            <person name="Zhang D."/>
            <person name="Wu Y."/>
            <person name="Sun Y."/>
            <person name="Mei J."/>
            <person name="Sun J."/>
            <person name="Sun Y."/>
        </authorList>
    </citation>
    <scope>NUCLEOTIDE SEQUENCE [LARGE SCALE GENOMIC DNA]</scope>
    <source>
        <strain evidence="2">cv. E1</strain>
        <tissue evidence="1">Leaf</tissue>
    </source>
</reference>
<comment type="caution">
    <text evidence="1">The sequence shown here is derived from an EMBL/GenBank/DDBJ whole genome shotgun (WGS) entry which is preliminary data.</text>
</comment>
<keyword evidence="2" id="KW-1185">Reference proteome</keyword>
<dbReference type="Proteomes" id="UP000828251">
    <property type="component" value="Unassembled WGS sequence"/>
</dbReference>
<protein>
    <submittedName>
        <fullName evidence="1">Uncharacterized protein</fullName>
    </submittedName>
</protein>
<dbReference type="AlphaFoldDB" id="A0A9D3W920"/>
<proteinExistence type="predicted"/>
<organism evidence="1 2">
    <name type="scientific">Gossypium stocksii</name>
    <dbReference type="NCBI Taxonomy" id="47602"/>
    <lineage>
        <taxon>Eukaryota</taxon>
        <taxon>Viridiplantae</taxon>
        <taxon>Streptophyta</taxon>
        <taxon>Embryophyta</taxon>
        <taxon>Tracheophyta</taxon>
        <taxon>Spermatophyta</taxon>
        <taxon>Magnoliopsida</taxon>
        <taxon>eudicotyledons</taxon>
        <taxon>Gunneridae</taxon>
        <taxon>Pentapetalae</taxon>
        <taxon>rosids</taxon>
        <taxon>malvids</taxon>
        <taxon>Malvales</taxon>
        <taxon>Malvaceae</taxon>
        <taxon>Malvoideae</taxon>
        <taxon>Gossypium</taxon>
    </lineage>
</organism>
<dbReference type="EMBL" id="JAIQCV010000003">
    <property type="protein sequence ID" value="KAH1114333.1"/>
    <property type="molecule type" value="Genomic_DNA"/>
</dbReference>
<sequence length="154" mass="17333">MEDFRKTTFTCPVHTLAAYCPTMAERDCFRLPLLADFSGTSTVGLKLAKDMIRLSNNLLLTSCPSIKGRIRSLCDFMRRFNVATMVTKGLSDYLAIQAFVTDTTHQFLKGFIISNNLDRLSTLYDMTHNFSKGDEMENNRAKLSIPTPHSSNPP</sequence>
<evidence type="ECO:0000313" key="1">
    <source>
        <dbReference type="EMBL" id="KAH1114333.1"/>
    </source>
</evidence>